<dbReference type="GO" id="GO:0008374">
    <property type="term" value="F:O-acyltransferase activity"/>
    <property type="evidence" value="ECO:0007669"/>
    <property type="project" value="TreeGrafter"/>
</dbReference>
<dbReference type="PANTHER" id="PTHR23416">
    <property type="entry name" value="SIALIC ACID SYNTHASE-RELATED"/>
    <property type="match status" value="1"/>
</dbReference>
<dbReference type="PANTHER" id="PTHR23416:SF23">
    <property type="entry name" value="ACETYLTRANSFERASE C18B11.09C-RELATED"/>
    <property type="match status" value="1"/>
</dbReference>
<evidence type="ECO:0000256" key="1">
    <source>
        <dbReference type="ARBA" id="ARBA00007274"/>
    </source>
</evidence>
<proteinExistence type="inferred from homology"/>
<dbReference type="GO" id="GO:0005829">
    <property type="term" value="C:cytosol"/>
    <property type="evidence" value="ECO:0007669"/>
    <property type="project" value="TreeGrafter"/>
</dbReference>
<reference evidence="3" key="1">
    <citation type="submission" date="2022-10" db="EMBL/GenBank/DDBJ databases">
        <authorList>
            <person name="Yu W.X."/>
        </authorList>
    </citation>
    <scope>NUCLEOTIDE SEQUENCE</scope>
    <source>
        <strain evidence="3">D04</strain>
    </source>
</reference>
<keyword evidence="2" id="KW-0808">Transferase</keyword>
<sequence length="182" mass="20428">MNSVDLSQYDNSWYNPGGFFKRTLWYFTNIIFFINPLNPSSGIKKKLLKLFGAKIEKGVVIKPGVNIKYPWKLSIGENTWIGENVWIDNLDNVRIGKNCCLSQGVLILCGNHDYKKPTFDLIIGTIIFEDGVWIGAQSTVTLNSICKSHSVLATQSVLSGTMDAYSIYRGNPATKTRDRVIN</sequence>
<name>A0AAE3SJ18_9BACT</name>
<dbReference type="EMBL" id="JAPDPI010000006">
    <property type="protein sequence ID" value="MCW3804954.1"/>
    <property type="molecule type" value="Genomic_DNA"/>
</dbReference>
<protein>
    <submittedName>
        <fullName evidence="3">WcaF family extracellular polysaccharide biosynthesis acetyltransferase</fullName>
    </submittedName>
</protein>
<dbReference type="InterPro" id="IPR051159">
    <property type="entry name" value="Hexapeptide_acetyltransf"/>
</dbReference>
<dbReference type="NCBIfam" id="NF007797">
    <property type="entry name" value="PRK10502.1"/>
    <property type="match status" value="1"/>
</dbReference>
<evidence type="ECO:0000313" key="3">
    <source>
        <dbReference type="EMBL" id="MCW3804954.1"/>
    </source>
</evidence>
<dbReference type="SUPFAM" id="SSF51161">
    <property type="entry name" value="Trimeric LpxA-like enzymes"/>
    <property type="match status" value="1"/>
</dbReference>
<evidence type="ECO:0000256" key="2">
    <source>
        <dbReference type="ARBA" id="ARBA00022679"/>
    </source>
</evidence>
<comment type="similarity">
    <text evidence="1">Belongs to the transferase hexapeptide repeat family.</text>
</comment>
<accession>A0AAE3SJ18</accession>
<evidence type="ECO:0000313" key="4">
    <source>
        <dbReference type="Proteomes" id="UP001207408"/>
    </source>
</evidence>
<comment type="caution">
    <text evidence="3">The sequence shown here is derived from an EMBL/GenBank/DDBJ whole genome shotgun (WGS) entry which is preliminary data.</text>
</comment>
<dbReference type="RefSeq" id="WP_301198176.1">
    <property type="nucleotide sequence ID" value="NZ_JAPDPI010000006.1"/>
</dbReference>
<dbReference type="AlphaFoldDB" id="A0AAE3SJ18"/>
<dbReference type="Gene3D" id="2.160.10.10">
    <property type="entry name" value="Hexapeptide repeat proteins"/>
    <property type="match status" value="1"/>
</dbReference>
<gene>
    <name evidence="3" type="ORF">OM074_04900</name>
</gene>
<organism evidence="3 4">
    <name type="scientific">Plebeiibacterium marinum</name>
    <dbReference type="NCBI Taxonomy" id="2992111"/>
    <lineage>
        <taxon>Bacteria</taxon>
        <taxon>Pseudomonadati</taxon>
        <taxon>Bacteroidota</taxon>
        <taxon>Bacteroidia</taxon>
        <taxon>Marinilabiliales</taxon>
        <taxon>Marinilabiliaceae</taxon>
        <taxon>Plebeiibacterium</taxon>
    </lineage>
</organism>
<keyword evidence="4" id="KW-1185">Reference proteome</keyword>
<dbReference type="InterPro" id="IPR011004">
    <property type="entry name" value="Trimer_LpxA-like_sf"/>
</dbReference>
<dbReference type="Proteomes" id="UP001207408">
    <property type="component" value="Unassembled WGS sequence"/>
</dbReference>